<dbReference type="InterPro" id="IPR013767">
    <property type="entry name" value="PAS_fold"/>
</dbReference>
<evidence type="ECO:0000259" key="1">
    <source>
        <dbReference type="PROSITE" id="PS50112"/>
    </source>
</evidence>
<dbReference type="Gene3D" id="3.30.450.20">
    <property type="entry name" value="PAS domain"/>
    <property type="match status" value="1"/>
</dbReference>
<dbReference type="InterPro" id="IPR000014">
    <property type="entry name" value="PAS"/>
</dbReference>
<comment type="caution">
    <text evidence="2">The sequence shown here is derived from an EMBL/GenBank/DDBJ whole genome shotgun (WGS) entry which is preliminary data.</text>
</comment>
<dbReference type="GO" id="GO:0006355">
    <property type="term" value="P:regulation of DNA-templated transcription"/>
    <property type="evidence" value="ECO:0007669"/>
    <property type="project" value="InterPro"/>
</dbReference>
<organism evidence="2">
    <name type="scientific">marine sediment metagenome</name>
    <dbReference type="NCBI Taxonomy" id="412755"/>
    <lineage>
        <taxon>unclassified sequences</taxon>
        <taxon>metagenomes</taxon>
        <taxon>ecological metagenomes</taxon>
    </lineage>
</organism>
<protein>
    <recommendedName>
        <fullName evidence="1">PAS domain-containing protein</fullName>
    </recommendedName>
</protein>
<dbReference type="NCBIfam" id="TIGR00229">
    <property type="entry name" value="sensory_box"/>
    <property type="match status" value="1"/>
</dbReference>
<gene>
    <name evidence="2" type="ORF">S06H3_58590</name>
</gene>
<name>X1RK50_9ZZZZ</name>
<sequence length="52" mass="6070">MRGLRLIESDKQYKVIFESANDGLLFLDRKGKILDVNEKLKEIGGYEREDLI</sequence>
<dbReference type="Pfam" id="PF00989">
    <property type="entry name" value="PAS"/>
    <property type="match status" value="1"/>
</dbReference>
<dbReference type="CDD" id="cd00130">
    <property type="entry name" value="PAS"/>
    <property type="match status" value="1"/>
</dbReference>
<dbReference type="AlphaFoldDB" id="X1RK50"/>
<proteinExistence type="predicted"/>
<evidence type="ECO:0000313" key="2">
    <source>
        <dbReference type="EMBL" id="GAI55944.1"/>
    </source>
</evidence>
<feature type="non-terminal residue" evidence="2">
    <location>
        <position position="52"/>
    </location>
</feature>
<accession>X1RK50</accession>
<dbReference type="EMBL" id="BARV01037949">
    <property type="protein sequence ID" value="GAI55944.1"/>
    <property type="molecule type" value="Genomic_DNA"/>
</dbReference>
<feature type="domain" description="PAS" evidence="1">
    <location>
        <begin position="9"/>
        <end position="52"/>
    </location>
</feature>
<dbReference type="SUPFAM" id="SSF55785">
    <property type="entry name" value="PYP-like sensor domain (PAS domain)"/>
    <property type="match status" value="1"/>
</dbReference>
<reference evidence="2" key="1">
    <citation type="journal article" date="2014" name="Front. Microbiol.">
        <title>High frequency of phylogenetically diverse reductive dehalogenase-homologous genes in deep subseafloor sedimentary metagenomes.</title>
        <authorList>
            <person name="Kawai M."/>
            <person name="Futagami T."/>
            <person name="Toyoda A."/>
            <person name="Takaki Y."/>
            <person name="Nishi S."/>
            <person name="Hori S."/>
            <person name="Arai W."/>
            <person name="Tsubouchi T."/>
            <person name="Morono Y."/>
            <person name="Uchiyama I."/>
            <person name="Ito T."/>
            <person name="Fujiyama A."/>
            <person name="Inagaki F."/>
            <person name="Takami H."/>
        </authorList>
    </citation>
    <scope>NUCLEOTIDE SEQUENCE</scope>
    <source>
        <strain evidence="2">Expedition CK06-06</strain>
    </source>
</reference>
<dbReference type="InterPro" id="IPR035965">
    <property type="entry name" value="PAS-like_dom_sf"/>
</dbReference>
<dbReference type="PROSITE" id="PS50112">
    <property type="entry name" value="PAS"/>
    <property type="match status" value="1"/>
</dbReference>